<accession>A0A1N7PAC9</accession>
<dbReference type="Gene3D" id="1.25.40.10">
    <property type="entry name" value="Tetratricopeptide repeat domain"/>
    <property type="match status" value="1"/>
</dbReference>
<proteinExistence type="predicted"/>
<organism evidence="5 6">
    <name type="scientific">Roseivivax lentus</name>
    <dbReference type="NCBI Taxonomy" id="633194"/>
    <lineage>
        <taxon>Bacteria</taxon>
        <taxon>Pseudomonadati</taxon>
        <taxon>Pseudomonadota</taxon>
        <taxon>Alphaproteobacteria</taxon>
        <taxon>Rhodobacterales</taxon>
        <taxon>Roseobacteraceae</taxon>
        <taxon>Roseivivax</taxon>
    </lineage>
</organism>
<dbReference type="InterPro" id="IPR016032">
    <property type="entry name" value="Sig_transdc_resp-reg_C-effctor"/>
</dbReference>
<dbReference type="GO" id="GO:0006355">
    <property type="term" value="P:regulation of DNA-templated transcription"/>
    <property type="evidence" value="ECO:0007669"/>
    <property type="project" value="InterPro"/>
</dbReference>
<name>A0A1N7PAC9_9RHOB</name>
<dbReference type="InterPro" id="IPR011990">
    <property type="entry name" value="TPR-like_helical_dom_sf"/>
</dbReference>
<feature type="compositionally biased region" description="Basic and acidic residues" evidence="3">
    <location>
        <begin position="38"/>
        <end position="48"/>
    </location>
</feature>
<evidence type="ECO:0000259" key="4">
    <source>
        <dbReference type="PROSITE" id="PS51755"/>
    </source>
</evidence>
<dbReference type="AlphaFoldDB" id="A0A1N7PAC9"/>
<keyword evidence="6" id="KW-1185">Reference proteome</keyword>
<feature type="region of interest" description="Disordered" evidence="3">
    <location>
        <begin position="38"/>
        <end position="59"/>
    </location>
</feature>
<protein>
    <submittedName>
        <fullName evidence="5">Transcriptional regulatory protein, C terminal</fullName>
    </submittedName>
</protein>
<dbReference type="PROSITE" id="PS51755">
    <property type="entry name" value="OMPR_PHOB"/>
    <property type="match status" value="1"/>
</dbReference>
<dbReference type="InterPro" id="IPR036388">
    <property type="entry name" value="WH-like_DNA-bd_sf"/>
</dbReference>
<dbReference type="SMART" id="SM00862">
    <property type="entry name" value="Trans_reg_C"/>
    <property type="match status" value="1"/>
</dbReference>
<dbReference type="Gene3D" id="1.10.10.10">
    <property type="entry name" value="Winged helix-like DNA-binding domain superfamily/Winged helix DNA-binding domain"/>
    <property type="match status" value="1"/>
</dbReference>
<dbReference type="SUPFAM" id="SSF48452">
    <property type="entry name" value="TPR-like"/>
    <property type="match status" value="1"/>
</dbReference>
<feature type="DNA-binding region" description="OmpR/PhoB-type" evidence="2">
    <location>
        <begin position="104"/>
        <end position="201"/>
    </location>
</feature>
<dbReference type="InterPro" id="IPR001867">
    <property type="entry name" value="OmpR/PhoB-type_DNA-bd"/>
</dbReference>
<dbReference type="EMBL" id="FTOQ01000014">
    <property type="protein sequence ID" value="SIT07399.1"/>
    <property type="molecule type" value="Genomic_DNA"/>
</dbReference>
<dbReference type="GO" id="GO:0000160">
    <property type="term" value="P:phosphorelay signal transduction system"/>
    <property type="evidence" value="ECO:0007669"/>
    <property type="project" value="InterPro"/>
</dbReference>
<feature type="region of interest" description="Disordered" evidence="3">
    <location>
        <begin position="215"/>
        <end position="252"/>
    </location>
</feature>
<dbReference type="SUPFAM" id="SSF46894">
    <property type="entry name" value="C-terminal effector domain of the bipartite response regulators"/>
    <property type="match status" value="1"/>
</dbReference>
<dbReference type="Proteomes" id="UP000186684">
    <property type="component" value="Unassembled WGS sequence"/>
</dbReference>
<evidence type="ECO:0000313" key="5">
    <source>
        <dbReference type="EMBL" id="SIT07399.1"/>
    </source>
</evidence>
<evidence type="ECO:0000256" key="1">
    <source>
        <dbReference type="ARBA" id="ARBA00023125"/>
    </source>
</evidence>
<dbReference type="GO" id="GO:0003677">
    <property type="term" value="F:DNA binding"/>
    <property type="evidence" value="ECO:0007669"/>
    <property type="project" value="UniProtKB-UniRule"/>
</dbReference>
<dbReference type="STRING" id="633194.SAMN05421759_1145"/>
<gene>
    <name evidence="5" type="ORF">SAMN05421759_1145</name>
</gene>
<keyword evidence="1 2" id="KW-0238">DNA-binding</keyword>
<evidence type="ECO:0000256" key="3">
    <source>
        <dbReference type="SAM" id="MobiDB-lite"/>
    </source>
</evidence>
<sequence length="662" mass="71864">MFGLCRSADDVYATSGSQLPSVFPNLRSSDVEQPFRVPHAEQRADRPGPHSCLRHGDTGAPKGARVWDGTGVFHQARVHVGAGILDGASIFYGDCPAHIMTTVSGHIRLGRATYHPGTERILTASGDEIVLRAQSAQVLRALIGRLGALSPRDDLIAEVWPDVAVTDDSLTQCILDIRRAIGDADRSVLRTMPKRGYVLHGELVQGPVPAAPGQAAAHASVGIAPATPRSPAETGRADAAPDPSRDPGAPHYAHPLRIIPQLDPRDVLPTLAVLPFRAPPDSSRAAIVSAYLGDEIAGGISRSEDMNVISRLSTLELGQGAGDLRRVGQMLNADFVLSGSVFDRGTSSLLLVEFAETTSQRVLWSDRMALADRAWIEDDECVGRIVAQVRRAIMTNEVRRVRSSALRDLKLFSVLHGAVGLMHRFAPKEFNLARNYLDYVIEKAPDHPTPLAWLARWHVLRAVQGWTEDTKCEARAALDFTGRALDIDPDHTLALVSEGQVLAHLAHRLDEAESRYNTALAITPNDAQCLALRGMFSAIRDRGAEGKRDTERALHLSPLHPHRFFFLAQAAAANIAAKDYPRAVTLAKESLRLNRTHVSTLRTLAIAQAGADQMEDARRTAAELMRLHPGMRVSSWLKNSPSSGYELGRSAAEKLKLSGIPL</sequence>
<dbReference type="Pfam" id="PF00486">
    <property type="entry name" value="Trans_reg_C"/>
    <property type="match status" value="1"/>
</dbReference>
<evidence type="ECO:0000313" key="6">
    <source>
        <dbReference type="Proteomes" id="UP000186684"/>
    </source>
</evidence>
<evidence type="ECO:0000256" key="2">
    <source>
        <dbReference type="PROSITE-ProRule" id="PRU01091"/>
    </source>
</evidence>
<reference evidence="6" key="1">
    <citation type="submission" date="2017-01" db="EMBL/GenBank/DDBJ databases">
        <authorList>
            <person name="Varghese N."/>
            <person name="Submissions S."/>
        </authorList>
    </citation>
    <scope>NUCLEOTIDE SEQUENCE [LARGE SCALE GENOMIC DNA]</scope>
    <source>
        <strain evidence="6">DSM 29430</strain>
    </source>
</reference>
<feature type="domain" description="OmpR/PhoB-type" evidence="4">
    <location>
        <begin position="104"/>
        <end position="201"/>
    </location>
</feature>